<dbReference type="EMBL" id="QPJU01000006">
    <property type="protein sequence ID" value="RCX09182.1"/>
    <property type="molecule type" value="Genomic_DNA"/>
</dbReference>
<evidence type="ECO:0000313" key="3">
    <source>
        <dbReference type="Proteomes" id="UP000252174"/>
    </source>
</evidence>
<dbReference type="Proteomes" id="UP000252174">
    <property type="component" value="Unassembled WGS sequence"/>
</dbReference>
<dbReference type="PROSITE" id="PS51257">
    <property type="entry name" value="PROKAR_LIPOPROTEIN"/>
    <property type="match status" value="1"/>
</dbReference>
<dbReference type="AlphaFoldDB" id="A0A369AIJ7"/>
<sequence>MKLSVPAKAGALRHAVAAAALLLLAACASPDWEKPGALREDVLARLGAPRSTQSLPDGGQRLLYSTLPAGYQVFHLDFDASGRLVRITQVLTQQRFESIPVDQWSARDVEATFGPPIRLEKVARFDGDIWTYHFIDDLGTRRYAYVHIDRAGIVRRVMYADEFSGGRYRFY</sequence>
<feature type="signal peptide" evidence="1">
    <location>
        <begin position="1"/>
        <end position="28"/>
    </location>
</feature>
<proteinExistence type="predicted"/>
<evidence type="ECO:0000313" key="2">
    <source>
        <dbReference type="EMBL" id="RCX09182.1"/>
    </source>
</evidence>
<dbReference type="OrthoDB" id="8962020at2"/>
<name>A0A369AIJ7_9BURK</name>
<comment type="caution">
    <text evidence="2">The sequence shown here is derived from an EMBL/GenBank/DDBJ whole genome shotgun (WGS) entry which is preliminary data.</text>
</comment>
<keyword evidence="1" id="KW-0732">Signal</keyword>
<keyword evidence="3" id="KW-1185">Reference proteome</keyword>
<feature type="chain" id="PRO_5016961291" evidence="1">
    <location>
        <begin position="29"/>
        <end position="171"/>
    </location>
</feature>
<protein>
    <submittedName>
        <fullName evidence="2">Beta-barrel assembly machine subunit BamE</fullName>
    </submittedName>
</protein>
<evidence type="ECO:0000256" key="1">
    <source>
        <dbReference type="SAM" id="SignalP"/>
    </source>
</evidence>
<gene>
    <name evidence="2" type="ORF">DFR45_10670</name>
</gene>
<reference evidence="2 3" key="1">
    <citation type="submission" date="2018-07" db="EMBL/GenBank/DDBJ databases">
        <title>Genomic Encyclopedia of Type Strains, Phase IV (KMG-IV): sequencing the most valuable type-strain genomes for metagenomic binning, comparative biology and taxonomic classification.</title>
        <authorList>
            <person name="Goeker M."/>
        </authorList>
    </citation>
    <scope>NUCLEOTIDE SEQUENCE [LARGE SCALE GENOMIC DNA]</scope>
    <source>
        <strain evidence="2 3">DSM 100911</strain>
    </source>
</reference>
<accession>A0A369AIJ7</accession>
<dbReference type="RefSeq" id="WP_114483513.1">
    <property type="nucleotide sequence ID" value="NZ_QPJU01000006.1"/>
</dbReference>
<organism evidence="2 3">
    <name type="scientific">Extensimonas vulgaris</name>
    <dbReference type="NCBI Taxonomy" id="1031594"/>
    <lineage>
        <taxon>Bacteria</taxon>
        <taxon>Pseudomonadati</taxon>
        <taxon>Pseudomonadota</taxon>
        <taxon>Betaproteobacteria</taxon>
        <taxon>Burkholderiales</taxon>
        <taxon>Comamonadaceae</taxon>
        <taxon>Extensimonas</taxon>
    </lineage>
</organism>